<proteinExistence type="predicted"/>
<dbReference type="SUPFAM" id="SSF56112">
    <property type="entry name" value="Protein kinase-like (PK-like)"/>
    <property type="match status" value="1"/>
</dbReference>
<evidence type="ECO:0000313" key="3">
    <source>
        <dbReference type="Proteomes" id="UP000766629"/>
    </source>
</evidence>
<dbReference type="EMBL" id="JAHVJA010000004">
    <property type="protein sequence ID" value="MBY6140079.1"/>
    <property type="molecule type" value="Genomic_DNA"/>
</dbReference>
<organism evidence="2 3">
    <name type="scientific">Leisingera daeponensis</name>
    <dbReference type="NCBI Taxonomy" id="405746"/>
    <lineage>
        <taxon>Bacteria</taxon>
        <taxon>Pseudomonadati</taxon>
        <taxon>Pseudomonadota</taxon>
        <taxon>Alphaproteobacteria</taxon>
        <taxon>Rhodobacterales</taxon>
        <taxon>Roseobacteraceae</taxon>
        <taxon>Leisingera</taxon>
    </lineage>
</organism>
<accession>A0ABS7NH92</accession>
<name>A0ABS7NH92_9RHOB</name>
<sequence length="283" mass="31192">MPDQFEARFFAFLSAKGLHVPAPRRLTGGRSNHVWRAGGLVIKLYTEDGPNPLFANDPAREGAILAALSGTGMVPPLVQTGEFEGRKWLGYAHVNGSPWQEDTAHVARLLGRLHDLAPPPGLPDGVNGSKALEVQTLNILRVCKRGGQLAALRPLGRVPPLPQPLLIHGDPVPGNLLAHDGTLTLIDWQCPQVGDPAEDLALFLSPAMQLMYRGAPLSMREKDCFLRAYPDPRIAGRTLALMPWFHWRMAAYCLWRADRGGEKDWQAYELEREALQSIRPKTA</sequence>
<gene>
    <name evidence="2" type="ORF">KUV26_11575</name>
</gene>
<reference evidence="2 3" key="1">
    <citation type="submission" date="2021-06" db="EMBL/GenBank/DDBJ databases">
        <title>50 bacteria genomes isolated from Dapeng, Shenzhen, China.</title>
        <authorList>
            <person name="Zheng W."/>
            <person name="Yu S."/>
            <person name="Huang Y."/>
        </authorList>
    </citation>
    <scope>NUCLEOTIDE SEQUENCE [LARGE SCALE GENOMIC DNA]</scope>
    <source>
        <strain evidence="2 3">DP1N14-2</strain>
    </source>
</reference>
<dbReference type="Proteomes" id="UP000766629">
    <property type="component" value="Unassembled WGS sequence"/>
</dbReference>
<dbReference type="InterPro" id="IPR011009">
    <property type="entry name" value="Kinase-like_dom_sf"/>
</dbReference>
<comment type="caution">
    <text evidence="2">The sequence shown here is derived from an EMBL/GenBank/DDBJ whole genome shotgun (WGS) entry which is preliminary data.</text>
</comment>
<protein>
    <submittedName>
        <fullName evidence="2">Phosphotransferase</fullName>
    </submittedName>
</protein>
<evidence type="ECO:0000259" key="1">
    <source>
        <dbReference type="Pfam" id="PF01636"/>
    </source>
</evidence>
<evidence type="ECO:0000313" key="2">
    <source>
        <dbReference type="EMBL" id="MBY6140079.1"/>
    </source>
</evidence>
<feature type="domain" description="Aminoglycoside phosphotransferase" evidence="1">
    <location>
        <begin position="24"/>
        <end position="229"/>
    </location>
</feature>
<dbReference type="Gene3D" id="3.90.1200.10">
    <property type="match status" value="1"/>
</dbReference>
<dbReference type="Pfam" id="PF01636">
    <property type="entry name" value="APH"/>
    <property type="match status" value="1"/>
</dbReference>
<dbReference type="InterPro" id="IPR002575">
    <property type="entry name" value="Aminoglycoside_PTrfase"/>
</dbReference>
<keyword evidence="3" id="KW-1185">Reference proteome</keyword>